<protein>
    <recommendedName>
        <fullName evidence="4">Mandelate racemase/muconate lactonizing enzyme C-terminal domain-containing protein</fullName>
    </recommendedName>
</protein>
<dbReference type="Pfam" id="PF02746">
    <property type="entry name" value="MR_MLE_N"/>
    <property type="match status" value="1"/>
</dbReference>
<proteinExistence type="inferred from homology"/>
<accession>A0A381WPQ4</accession>
<evidence type="ECO:0000259" key="4">
    <source>
        <dbReference type="SMART" id="SM00922"/>
    </source>
</evidence>
<comment type="similarity">
    <text evidence="1">Belongs to the mandelate racemase/muconate lactonizing enzyme family.</text>
</comment>
<dbReference type="InterPro" id="IPR013342">
    <property type="entry name" value="Mandelate_racemase_C"/>
</dbReference>
<dbReference type="InterPro" id="IPR018110">
    <property type="entry name" value="Mandel_Rmase/mucon_lact_enz_CS"/>
</dbReference>
<keyword evidence="3" id="KW-0413">Isomerase</keyword>
<evidence type="ECO:0000256" key="1">
    <source>
        <dbReference type="ARBA" id="ARBA00008031"/>
    </source>
</evidence>
<dbReference type="SUPFAM" id="SSF54826">
    <property type="entry name" value="Enolase N-terminal domain-like"/>
    <property type="match status" value="1"/>
</dbReference>
<dbReference type="InterPro" id="IPR013341">
    <property type="entry name" value="Mandelate_racemase_N_dom"/>
</dbReference>
<dbReference type="Pfam" id="PF13378">
    <property type="entry name" value="MR_MLE_C"/>
    <property type="match status" value="1"/>
</dbReference>
<name>A0A381WPQ4_9ZZZZ</name>
<dbReference type="SFLD" id="SFLDG00180">
    <property type="entry name" value="muconate_cycloisomerase"/>
    <property type="match status" value="1"/>
</dbReference>
<evidence type="ECO:0000313" key="5">
    <source>
        <dbReference type="EMBL" id="SVA54188.1"/>
    </source>
</evidence>
<dbReference type="InterPro" id="IPR029017">
    <property type="entry name" value="Enolase-like_N"/>
</dbReference>
<dbReference type="SMART" id="SM00922">
    <property type="entry name" value="MR_MLE"/>
    <property type="match status" value="1"/>
</dbReference>
<organism evidence="5">
    <name type="scientific">marine metagenome</name>
    <dbReference type="NCBI Taxonomy" id="408172"/>
    <lineage>
        <taxon>unclassified sequences</taxon>
        <taxon>metagenomes</taxon>
        <taxon>ecological metagenomes</taxon>
    </lineage>
</organism>
<feature type="non-terminal residue" evidence="5">
    <location>
        <position position="1"/>
    </location>
</feature>
<dbReference type="Gene3D" id="3.30.390.10">
    <property type="entry name" value="Enolase-like, N-terminal domain"/>
    <property type="match status" value="1"/>
</dbReference>
<dbReference type="Gene3D" id="3.20.20.120">
    <property type="entry name" value="Enolase-like C-terminal domain"/>
    <property type="match status" value="1"/>
</dbReference>
<dbReference type="PANTHER" id="PTHR48073:SF2">
    <property type="entry name" value="O-SUCCINYLBENZOATE SYNTHASE"/>
    <property type="match status" value="1"/>
</dbReference>
<gene>
    <name evidence="5" type="ORF">METZ01_LOCUS107042</name>
</gene>
<dbReference type="EMBL" id="UINC01012404">
    <property type="protein sequence ID" value="SVA54188.1"/>
    <property type="molecule type" value="Genomic_DNA"/>
</dbReference>
<evidence type="ECO:0000256" key="3">
    <source>
        <dbReference type="ARBA" id="ARBA00023235"/>
    </source>
</evidence>
<evidence type="ECO:0000256" key="2">
    <source>
        <dbReference type="ARBA" id="ARBA00022723"/>
    </source>
</evidence>
<dbReference type="InterPro" id="IPR029065">
    <property type="entry name" value="Enolase_C-like"/>
</dbReference>
<feature type="domain" description="Mandelate racemase/muconate lactonizing enzyme C-terminal" evidence="4">
    <location>
        <begin position="147"/>
        <end position="244"/>
    </location>
</feature>
<dbReference type="GO" id="GO:0046872">
    <property type="term" value="F:metal ion binding"/>
    <property type="evidence" value="ECO:0007669"/>
    <property type="project" value="UniProtKB-KW"/>
</dbReference>
<dbReference type="GO" id="GO:0009063">
    <property type="term" value="P:amino acid catabolic process"/>
    <property type="evidence" value="ECO:0007669"/>
    <property type="project" value="InterPro"/>
</dbReference>
<dbReference type="InterPro" id="IPR036849">
    <property type="entry name" value="Enolase-like_C_sf"/>
</dbReference>
<dbReference type="SUPFAM" id="SSF51604">
    <property type="entry name" value="Enolase C-terminal domain-like"/>
    <property type="match status" value="1"/>
</dbReference>
<dbReference type="GO" id="GO:0016854">
    <property type="term" value="F:racemase and epimerase activity"/>
    <property type="evidence" value="ECO:0007669"/>
    <property type="project" value="UniProtKB-ARBA"/>
</dbReference>
<sequence length="377" mass="41421">VSALKSLKIVSLDAFHIAIPLVNPYHLSKVYGTQTHSDVIIVRIMTDSGEEGWGEADPGGVLFTGDTGEAVMQSIREEGAERIIGCRVDDWVENGDGLMFQGSVGAAFDVAVHDALAKSRHQPLWALLGEKRREKIDSLWPTSSGTAEDDLETIQPRLAQGFRTFMLKMGSRSVDKDIERVIEVTQVLPEDVKIMIDANQGWEIEEAMTFVEGLTDIPLVLIEQPVVADDHEGLKKISKFSRIPISVDESLQTVEDARRIALRRIASVFSLKVSKNGGLRAGLEIGRIAKEQGLLVMMNSMLELGITQSASLHLGCVLDCLIDCGHAYMSTLRMSDDVTDFSNFVSEGKAHLPSGTGLGIQVNESKIMKYLKEEYHV</sequence>
<keyword evidence="2" id="KW-0479">Metal-binding</keyword>
<reference evidence="5" key="1">
    <citation type="submission" date="2018-05" db="EMBL/GenBank/DDBJ databases">
        <authorList>
            <person name="Lanie J.A."/>
            <person name="Ng W.-L."/>
            <person name="Kazmierczak K.M."/>
            <person name="Andrzejewski T.M."/>
            <person name="Davidsen T.M."/>
            <person name="Wayne K.J."/>
            <person name="Tettelin H."/>
            <person name="Glass J.I."/>
            <person name="Rusch D."/>
            <person name="Podicherti R."/>
            <person name="Tsui H.-C.T."/>
            <person name="Winkler M.E."/>
        </authorList>
    </citation>
    <scope>NUCLEOTIDE SEQUENCE</scope>
</reference>
<dbReference type="PANTHER" id="PTHR48073">
    <property type="entry name" value="O-SUCCINYLBENZOATE SYNTHASE-RELATED"/>
    <property type="match status" value="1"/>
</dbReference>
<dbReference type="SFLD" id="SFLDS00001">
    <property type="entry name" value="Enolase"/>
    <property type="match status" value="1"/>
</dbReference>
<dbReference type="AlphaFoldDB" id="A0A381WPQ4"/>
<dbReference type="PROSITE" id="PS00909">
    <property type="entry name" value="MR_MLE_2"/>
    <property type="match status" value="1"/>
</dbReference>